<dbReference type="Proteomes" id="UP000054262">
    <property type="component" value="Unassembled WGS sequence"/>
</dbReference>
<comment type="caution">
    <text evidence="4">The sequence shown here is derived from an EMBL/GenBank/DDBJ whole genome shotgun (WGS) entry which is preliminary data.</text>
</comment>
<evidence type="ECO:0000313" key="4">
    <source>
        <dbReference type="EMBL" id="EAV47254.1"/>
    </source>
</evidence>
<dbReference type="InterPro" id="IPR036457">
    <property type="entry name" value="PPM-type-like_dom_sf"/>
</dbReference>
<evidence type="ECO:0000256" key="2">
    <source>
        <dbReference type="PROSITE-ProRule" id="PRU00169"/>
    </source>
</evidence>
<dbReference type="InterPro" id="IPR052016">
    <property type="entry name" value="Bact_Sigma-Reg"/>
</dbReference>
<dbReference type="SUPFAM" id="SSF52172">
    <property type="entry name" value="CheY-like"/>
    <property type="match status" value="1"/>
</dbReference>
<gene>
    <name evidence="4" type="ORF">MB2181_04235</name>
</gene>
<accession>A0P6U4</accession>
<dbReference type="PANTHER" id="PTHR43156:SF2">
    <property type="entry name" value="STAGE II SPORULATION PROTEIN E"/>
    <property type="match status" value="1"/>
</dbReference>
<dbReference type="PANTHER" id="PTHR43156">
    <property type="entry name" value="STAGE II SPORULATION PROTEIN E-RELATED"/>
    <property type="match status" value="1"/>
</dbReference>
<dbReference type="CDD" id="cd19920">
    <property type="entry name" value="REC_PA4781-like"/>
    <property type="match status" value="1"/>
</dbReference>
<feature type="modified residue" description="4-aspartylphosphate" evidence="2">
    <location>
        <position position="58"/>
    </location>
</feature>
<dbReference type="InterPro" id="IPR001789">
    <property type="entry name" value="Sig_transdc_resp-reg_receiver"/>
</dbReference>
<dbReference type="GO" id="GO:0000160">
    <property type="term" value="P:phosphorelay signal transduction system"/>
    <property type="evidence" value="ECO:0007669"/>
    <property type="project" value="InterPro"/>
</dbReference>
<dbReference type="Pfam" id="PF00072">
    <property type="entry name" value="Response_reg"/>
    <property type="match status" value="1"/>
</dbReference>
<dbReference type="SMART" id="SM00448">
    <property type="entry name" value="REC"/>
    <property type="match status" value="1"/>
</dbReference>
<reference evidence="4 5" key="1">
    <citation type="submission" date="2006-11" db="EMBL/GenBank/DDBJ databases">
        <authorList>
            <person name="Giovannoni S."/>
            <person name="Vergin K."/>
            <person name="Ferriera S."/>
            <person name="Johnson J."/>
            <person name="Kravitz S."/>
            <person name="Beeson K."/>
            <person name="Sutton G."/>
            <person name="Rogers Y.-H."/>
            <person name="Friedman R."/>
            <person name="Frazier M."/>
            <person name="Venter J.C."/>
        </authorList>
    </citation>
    <scope>NUCLEOTIDE SEQUENCE [LARGE SCALE GENOMIC DNA]</scope>
    <source>
        <strain evidence="4 5">HTCC2181</strain>
    </source>
</reference>
<dbReference type="SMART" id="SM00331">
    <property type="entry name" value="PP2C_SIG"/>
    <property type="match status" value="1"/>
</dbReference>
<dbReference type="PROSITE" id="PS50110">
    <property type="entry name" value="RESPONSE_REGULATORY"/>
    <property type="match status" value="1"/>
</dbReference>
<organism evidence="4 5">
    <name type="scientific">Methylophilales bacterium HTCC2181</name>
    <dbReference type="NCBI Taxonomy" id="383631"/>
    <lineage>
        <taxon>Bacteria</taxon>
        <taxon>Pseudomonadati</taxon>
        <taxon>Pseudomonadota</taxon>
        <taxon>Betaproteobacteria</taxon>
        <taxon>Nitrosomonadales</taxon>
        <taxon>OM43 clade</taxon>
    </lineage>
</organism>
<dbReference type="Gene3D" id="3.60.40.10">
    <property type="entry name" value="PPM-type phosphatase domain"/>
    <property type="match status" value="1"/>
</dbReference>
<protein>
    <submittedName>
        <fullName evidence="4">Response regulator receiver (CheY) modulated Serine phosphatase</fullName>
    </submittedName>
</protein>
<dbReference type="InterPro" id="IPR011006">
    <property type="entry name" value="CheY-like_superfamily"/>
</dbReference>
<dbReference type="Gene3D" id="3.40.50.2300">
    <property type="match status" value="1"/>
</dbReference>
<name>A0P6U4_9PROT</name>
<dbReference type="AlphaFoldDB" id="A0P6U4"/>
<evidence type="ECO:0000259" key="3">
    <source>
        <dbReference type="PROSITE" id="PS50110"/>
    </source>
</evidence>
<dbReference type="Pfam" id="PF07228">
    <property type="entry name" value="SpoIIE"/>
    <property type="match status" value="1"/>
</dbReference>
<keyword evidence="1" id="KW-0378">Hydrolase</keyword>
<proteinExistence type="predicted"/>
<dbReference type="InterPro" id="IPR001932">
    <property type="entry name" value="PPM-type_phosphatase-like_dom"/>
</dbReference>
<evidence type="ECO:0000313" key="5">
    <source>
        <dbReference type="Proteomes" id="UP000054262"/>
    </source>
</evidence>
<keyword evidence="5" id="KW-1185">Reference proteome</keyword>
<keyword evidence="2" id="KW-0597">Phosphoprotein</keyword>
<dbReference type="GO" id="GO:0016791">
    <property type="term" value="F:phosphatase activity"/>
    <property type="evidence" value="ECO:0007669"/>
    <property type="project" value="TreeGrafter"/>
</dbReference>
<dbReference type="OrthoDB" id="9763857at2"/>
<evidence type="ECO:0000256" key="1">
    <source>
        <dbReference type="ARBA" id="ARBA00022801"/>
    </source>
</evidence>
<sequence length="387" mass="42982">MVLTESKPTILVVDDAPANLQLMSGLLQENYRVKAATSGEKGLKIALTSPQPDLILLDIMMPEMDGYEVCKRLKADERTKGIPIIFLTAKSEAEDEALGLSCGAVDYIIKPVSPPIAMARIKTHIDLYHQKKALIESQKNLAEEINEAATYIRSLLPKPLEGKVITSWQHIPCSSLGGDAFGYHWLDEDRLGIYLVDVCGHGVGAAMLCISVINALRSQTLQNTDFGSPQSVLKGLNEAFPMEKQNNKYFTLWYGVYDKQHQQLTYSSAGHPHAILFTGNSNASKEFHALSTAGIAIGVMPDIEFKENMLPLRSTSKLYVFSDGVYEITQQDGKEMSLDDYTKVMQESFNNLEVLQTEKVLEKITSLKREKGPFDDDFSIVELILNT</sequence>
<feature type="domain" description="Response regulatory" evidence="3">
    <location>
        <begin position="9"/>
        <end position="125"/>
    </location>
</feature>
<dbReference type="EMBL" id="AAUX01000001">
    <property type="protein sequence ID" value="EAV47254.1"/>
    <property type="molecule type" value="Genomic_DNA"/>
</dbReference>